<dbReference type="GO" id="GO:0046872">
    <property type="term" value="F:metal ion binding"/>
    <property type="evidence" value="ECO:0007669"/>
    <property type="project" value="InterPro"/>
</dbReference>
<comment type="caution">
    <text evidence="7">The sequence shown here is derived from an EMBL/GenBank/DDBJ whole genome shotgun (WGS) entry which is preliminary data.</text>
</comment>
<dbReference type="AlphaFoldDB" id="A0A5C6CAM8"/>
<reference evidence="7 8" key="1">
    <citation type="submission" date="2019-02" db="EMBL/GenBank/DDBJ databases">
        <title>Deep-cultivation of Planctomycetes and their phenomic and genomic characterization uncovers novel biology.</title>
        <authorList>
            <person name="Wiegand S."/>
            <person name="Jogler M."/>
            <person name="Boedeker C."/>
            <person name="Pinto D."/>
            <person name="Vollmers J."/>
            <person name="Rivas-Marin E."/>
            <person name="Kohn T."/>
            <person name="Peeters S.H."/>
            <person name="Heuer A."/>
            <person name="Rast P."/>
            <person name="Oberbeckmann S."/>
            <person name="Bunk B."/>
            <person name="Jeske O."/>
            <person name="Meyerdierks A."/>
            <person name="Storesund J.E."/>
            <person name="Kallscheuer N."/>
            <person name="Luecker S."/>
            <person name="Lage O.M."/>
            <person name="Pohl T."/>
            <person name="Merkel B.J."/>
            <person name="Hornburger P."/>
            <person name="Mueller R.-W."/>
            <person name="Bruemmer F."/>
            <person name="Labrenz M."/>
            <person name="Spormann A.M."/>
            <person name="Op Den Camp H."/>
            <person name="Overmann J."/>
            <person name="Amann R."/>
            <person name="Jetten M.S.M."/>
            <person name="Mascher T."/>
            <person name="Medema M.H."/>
            <person name="Devos D.P."/>
            <person name="Kaster A.-K."/>
            <person name="Ovreas L."/>
            <person name="Rohde M."/>
            <person name="Galperin M.Y."/>
            <person name="Jogler C."/>
        </authorList>
    </citation>
    <scope>NUCLEOTIDE SEQUENCE [LARGE SCALE GENOMIC DNA]</scope>
    <source>
        <strain evidence="7 8">Pla52o</strain>
    </source>
</reference>
<organism evidence="7 8">
    <name type="scientific">Novipirellula galeiformis</name>
    <dbReference type="NCBI Taxonomy" id="2528004"/>
    <lineage>
        <taxon>Bacteria</taxon>
        <taxon>Pseudomonadati</taxon>
        <taxon>Planctomycetota</taxon>
        <taxon>Planctomycetia</taxon>
        <taxon>Pirellulales</taxon>
        <taxon>Pirellulaceae</taxon>
        <taxon>Novipirellula</taxon>
    </lineage>
</organism>
<keyword evidence="8" id="KW-1185">Reference proteome</keyword>
<evidence type="ECO:0000313" key="8">
    <source>
        <dbReference type="Proteomes" id="UP000316304"/>
    </source>
</evidence>
<dbReference type="InterPro" id="IPR007863">
    <property type="entry name" value="Peptidase_M16_C"/>
</dbReference>
<dbReference type="EMBL" id="SJPT01000006">
    <property type="protein sequence ID" value="TWU21640.1"/>
    <property type="molecule type" value="Genomic_DNA"/>
</dbReference>
<evidence type="ECO:0000259" key="5">
    <source>
        <dbReference type="Pfam" id="PF00675"/>
    </source>
</evidence>
<feature type="domain" description="Peptidase M16 C-terminal" evidence="6">
    <location>
        <begin position="236"/>
        <end position="409"/>
    </location>
</feature>
<dbReference type="InterPro" id="IPR050361">
    <property type="entry name" value="MPP/UQCRC_Complex"/>
</dbReference>
<proteinExistence type="inferred from homology"/>
<feature type="compositionally biased region" description="Low complexity" evidence="4">
    <location>
        <begin position="45"/>
        <end position="60"/>
    </location>
</feature>
<comment type="similarity">
    <text evidence="2 3">Belongs to the peptidase M16 family.</text>
</comment>
<dbReference type="Pfam" id="PF00675">
    <property type="entry name" value="Peptidase_M16"/>
    <property type="match status" value="1"/>
</dbReference>
<evidence type="ECO:0000259" key="6">
    <source>
        <dbReference type="Pfam" id="PF05193"/>
    </source>
</evidence>
<dbReference type="Pfam" id="PF05193">
    <property type="entry name" value="Peptidase_M16_C"/>
    <property type="match status" value="2"/>
</dbReference>
<dbReference type="PANTHER" id="PTHR11851">
    <property type="entry name" value="METALLOPROTEASE"/>
    <property type="match status" value="1"/>
</dbReference>
<evidence type="ECO:0000256" key="2">
    <source>
        <dbReference type="ARBA" id="ARBA00007261"/>
    </source>
</evidence>
<dbReference type="Proteomes" id="UP000316304">
    <property type="component" value="Unassembled WGS sequence"/>
</dbReference>
<dbReference type="GO" id="GO:0004222">
    <property type="term" value="F:metalloendopeptidase activity"/>
    <property type="evidence" value="ECO:0007669"/>
    <property type="project" value="InterPro"/>
</dbReference>
<evidence type="ECO:0000256" key="4">
    <source>
        <dbReference type="SAM" id="MobiDB-lite"/>
    </source>
</evidence>
<evidence type="ECO:0000256" key="1">
    <source>
        <dbReference type="ARBA" id="ARBA00001947"/>
    </source>
</evidence>
<dbReference type="InterPro" id="IPR011249">
    <property type="entry name" value="Metalloenz_LuxS/M16"/>
</dbReference>
<dbReference type="PROSITE" id="PS00143">
    <property type="entry name" value="INSULINASE"/>
    <property type="match status" value="1"/>
</dbReference>
<comment type="cofactor">
    <cofactor evidence="1">
        <name>Zn(2+)</name>
        <dbReference type="ChEBI" id="CHEBI:29105"/>
    </cofactor>
</comment>
<dbReference type="InterPro" id="IPR011765">
    <property type="entry name" value="Pept_M16_N"/>
</dbReference>
<dbReference type="PANTHER" id="PTHR11851:SF49">
    <property type="entry name" value="MITOCHONDRIAL-PROCESSING PEPTIDASE SUBUNIT ALPHA"/>
    <property type="match status" value="1"/>
</dbReference>
<feature type="region of interest" description="Disordered" evidence="4">
    <location>
        <begin position="39"/>
        <end position="60"/>
    </location>
</feature>
<accession>A0A5C6CAM8</accession>
<feature type="domain" description="Peptidase M16 N-terminal" evidence="5">
    <location>
        <begin position="79"/>
        <end position="224"/>
    </location>
</feature>
<evidence type="ECO:0000256" key="3">
    <source>
        <dbReference type="RuleBase" id="RU004447"/>
    </source>
</evidence>
<dbReference type="Gene3D" id="3.30.830.10">
    <property type="entry name" value="Metalloenzyme, LuxS/M16 peptidase-like"/>
    <property type="match status" value="4"/>
</dbReference>
<protein>
    <submittedName>
        <fullName evidence="7">Peptidase M16 inactive domain protein</fullName>
    </submittedName>
</protein>
<dbReference type="SUPFAM" id="SSF63411">
    <property type="entry name" value="LuxS/MPP-like metallohydrolase"/>
    <property type="match status" value="4"/>
</dbReference>
<sequence length="947" mass="106287">MDFRNQVDSLRARLFASHRRRGLLALWVSVSVVTSVIADQPQPSPSAKSPPTQSSTPVPTKVTELEGISEYTFENGVRVLLFPDESKEVVTVNMTVLVGSRHEGYGEAGMAHLLEHMLFKGTPTFPEVPKALTDRGARFNGTTWLDRTNYYETLPASDENLRFALDLESDRLLNSFVRGEDLASEMTVVRNEFERGENSPIRVLMQRMQSAAFDWHNYGQSTIGNRSDIERVPVVKLRQFYKKYYRPDNVMLIVAGKFDPEFALQQITETFGVLKSPDTPIDSTYTTEPPQDGERTVVLRRVGDVQYVGAAYHIPSGSHADYAAMKALVYVLGDEPSGRLYKQMVEAKIASNVFTLAYGLTEPGLFMGIAEIPEEHSIEQARQTLIDIIEKSLSESPITEQEVERAKQQILKERELESSDTDKIAVALSDWAAQGDWRLYLLYRDRIENLTVAQVQEAAKKYFVRNNRTVGLFIPSEQSERVAIPESPNLVELFKDYEGREAVAAGEMFDPAPLAIEARTTRGELVGGIRYAMLPKKTRGGSVTLNMTLRFGTGETLKGKIGAVELLGMLMAKGTRELDYQQFQDELTRLRAELSISSTVGLLQLQVKTKKEFLPEVVQLIGKVLREPRLSSEELEVIRRQVITSLQQSKNEPQALAPLSVRKRLAPYESDNVLYVQSIDEQLQMYSSVTADQIKQLHDNFLGNQAGEVAAVGDFDAEELQSWIAKELNDWTVAEPYVRVDRNPHPETEGSLEAIETPDKANAFFYSSEQYELNDADPAYASLVLGNFILGGGSLSSRLADRVRQQEGLSYGVRSSVIARARDNRVDFTLYAITNPANREKLIRVIREEIDRIRQDGITSEELQKAKLAYLQRNRVSRADDSSLASELLSTIFNERTMAYEAEHEAQIEAATVESVNDAIRTYIQPENLVMAIAGDFANVKEENAKE</sequence>
<evidence type="ECO:0000313" key="7">
    <source>
        <dbReference type="EMBL" id="TWU21640.1"/>
    </source>
</evidence>
<dbReference type="OrthoDB" id="9811314at2"/>
<name>A0A5C6CAM8_9BACT</name>
<dbReference type="GO" id="GO:0006508">
    <property type="term" value="P:proteolysis"/>
    <property type="evidence" value="ECO:0007669"/>
    <property type="project" value="InterPro"/>
</dbReference>
<gene>
    <name evidence="7" type="ORF">Pla52o_38270</name>
</gene>
<dbReference type="InterPro" id="IPR001431">
    <property type="entry name" value="Pept_M16_Zn_BS"/>
</dbReference>
<feature type="domain" description="Peptidase M16 C-terminal" evidence="6">
    <location>
        <begin position="688"/>
        <end position="868"/>
    </location>
</feature>